<comment type="caution">
    <text evidence="2">The sequence shown here is derived from an EMBL/GenBank/DDBJ whole genome shotgun (WGS) entry which is preliminary data.</text>
</comment>
<evidence type="ECO:0000313" key="2">
    <source>
        <dbReference type="EMBL" id="CAI0474826.1"/>
    </source>
</evidence>
<accession>A0AAV0PV12</accession>
<organism evidence="2 3">
    <name type="scientific">Linum tenue</name>
    <dbReference type="NCBI Taxonomy" id="586396"/>
    <lineage>
        <taxon>Eukaryota</taxon>
        <taxon>Viridiplantae</taxon>
        <taxon>Streptophyta</taxon>
        <taxon>Embryophyta</taxon>
        <taxon>Tracheophyta</taxon>
        <taxon>Spermatophyta</taxon>
        <taxon>Magnoliopsida</taxon>
        <taxon>eudicotyledons</taxon>
        <taxon>Gunneridae</taxon>
        <taxon>Pentapetalae</taxon>
        <taxon>rosids</taxon>
        <taxon>fabids</taxon>
        <taxon>Malpighiales</taxon>
        <taxon>Linaceae</taxon>
        <taxon>Linum</taxon>
    </lineage>
</organism>
<feature type="region of interest" description="Disordered" evidence="1">
    <location>
        <begin position="170"/>
        <end position="209"/>
    </location>
</feature>
<feature type="compositionally biased region" description="Basic and acidic residues" evidence="1">
    <location>
        <begin position="185"/>
        <end position="199"/>
    </location>
</feature>
<evidence type="ECO:0000313" key="3">
    <source>
        <dbReference type="Proteomes" id="UP001154282"/>
    </source>
</evidence>
<gene>
    <name evidence="2" type="ORF">LITE_LOCUS40205</name>
</gene>
<dbReference type="Proteomes" id="UP001154282">
    <property type="component" value="Unassembled WGS sequence"/>
</dbReference>
<sequence>MGGKIWVEVSLISARGVRRSYSLWKRQLFPAVWIVPDNKCCTPAPTSQKMALEMQTPHGRPRKAFEGTATILFEESLAKYSNKKASSSSGSEEVGSYQLCKRNSNKPQILLMFRSGSPRKEKNLVHTWLQVTLIDIAYGYHDLVMVLFGKICRVSWNFYAIGDSAYGSGGYRRQDSSEKPAYGMRHNDDYDHDDKEESRNQYGYGSGEEGYGRKKYGHFKELLLEHAPPPPALAEFAIANLIKMGIPQRAAEGSIAICSCHREAKVVESSMNCIVFHSILLVFHMSVDSESFTAGNLTVVRATVKEEIVPPALLLEFSCPVLDILTVVRLVRENIKLIPCLQKFSH</sequence>
<dbReference type="AlphaFoldDB" id="A0AAV0PV12"/>
<keyword evidence="3" id="KW-1185">Reference proteome</keyword>
<reference evidence="2" key="1">
    <citation type="submission" date="2022-08" db="EMBL/GenBank/DDBJ databases">
        <authorList>
            <person name="Gutierrez-Valencia J."/>
        </authorList>
    </citation>
    <scope>NUCLEOTIDE SEQUENCE</scope>
</reference>
<evidence type="ECO:0000256" key="1">
    <source>
        <dbReference type="SAM" id="MobiDB-lite"/>
    </source>
</evidence>
<protein>
    <submittedName>
        <fullName evidence="2">Uncharacterized protein</fullName>
    </submittedName>
</protein>
<dbReference type="EMBL" id="CAMGYJ010000009">
    <property type="protein sequence ID" value="CAI0474826.1"/>
    <property type="molecule type" value="Genomic_DNA"/>
</dbReference>
<name>A0AAV0PV12_9ROSI</name>
<proteinExistence type="predicted"/>